<feature type="domain" description="Signal transduction histidine kinase subgroup 3 dimerisation and phosphoacceptor" evidence="10">
    <location>
        <begin position="195"/>
        <end position="260"/>
    </location>
</feature>
<keyword evidence="9" id="KW-0472">Membrane</keyword>
<dbReference type="PANTHER" id="PTHR24421:SF10">
    <property type="entry name" value="NITRATE_NITRITE SENSOR PROTEIN NARQ"/>
    <property type="match status" value="1"/>
</dbReference>
<dbReference type="SUPFAM" id="SSF55874">
    <property type="entry name" value="ATPase domain of HSP90 chaperone/DNA topoisomerase II/histidine kinase"/>
    <property type="match status" value="1"/>
</dbReference>
<evidence type="ECO:0000256" key="6">
    <source>
        <dbReference type="ARBA" id="ARBA00022777"/>
    </source>
</evidence>
<comment type="catalytic activity">
    <reaction evidence="1">
        <text>ATP + protein L-histidine = ADP + protein N-phospho-L-histidine.</text>
        <dbReference type="EC" id="2.7.13.3"/>
    </reaction>
</comment>
<evidence type="ECO:0000256" key="1">
    <source>
        <dbReference type="ARBA" id="ARBA00000085"/>
    </source>
</evidence>
<dbReference type="Gene3D" id="3.30.565.10">
    <property type="entry name" value="Histidine kinase-like ATPase, C-terminal domain"/>
    <property type="match status" value="1"/>
</dbReference>
<organism evidence="11 12">
    <name type="scientific">Actinomycetospora cinnamomea</name>
    <dbReference type="NCBI Taxonomy" id="663609"/>
    <lineage>
        <taxon>Bacteria</taxon>
        <taxon>Bacillati</taxon>
        <taxon>Actinomycetota</taxon>
        <taxon>Actinomycetes</taxon>
        <taxon>Pseudonocardiales</taxon>
        <taxon>Pseudonocardiaceae</taxon>
        <taxon>Actinomycetospora</taxon>
    </lineage>
</organism>
<feature type="transmembrane region" description="Helical" evidence="9">
    <location>
        <begin position="116"/>
        <end position="133"/>
    </location>
</feature>
<dbReference type="GO" id="GO:0046983">
    <property type="term" value="F:protein dimerization activity"/>
    <property type="evidence" value="ECO:0007669"/>
    <property type="project" value="InterPro"/>
</dbReference>
<protein>
    <recommendedName>
        <fullName evidence="2">histidine kinase</fullName>
        <ecNumber evidence="2">2.7.13.3</ecNumber>
    </recommendedName>
</protein>
<comment type="caution">
    <text evidence="11">The sequence shown here is derived from an EMBL/GenBank/DDBJ whole genome shotgun (WGS) entry which is preliminary data.</text>
</comment>
<dbReference type="InterPro" id="IPR011712">
    <property type="entry name" value="Sig_transdc_His_kin_sub3_dim/P"/>
</dbReference>
<feature type="transmembrane region" description="Helical" evidence="9">
    <location>
        <begin position="31"/>
        <end position="50"/>
    </location>
</feature>
<dbReference type="EC" id="2.7.13.3" evidence="2"/>
<keyword evidence="4" id="KW-0808">Transferase</keyword>
<keyword evidence="6 11" id="KW-0418">Kinase</keyword>
<reference evidence="11 12" key="1">
    <citation type="submission" date="2018-04" db="EMBL/GenBank/DDBJ databases">
        <title>Genomic Encyclopedia of Type Strains, Phase IV (KMG-IV): sequencing the most valuable type-strain genomes for metagenomic binning, comparative biology and taxonomic classification.</title>
        <authorList>
            <person name="Goeker M."/>
        </authorList>
    </citation>
    <scope>NUCLEOTIDE SEQUENCE [LARGE SCALE GENOMIC DNA]</scope>
    <source>
        <strain evidence="11 12">DSM 45771</strain>
    </source>
</reference>
<evidence type="ECO:0000256" key="4">
    <source>
        <dbReference type="ARBA" id="ARBA00022679"/>
    </source>
</evidence>
<dbReference type="AlphaFoldDB" id="A0A2U1EDC2"/>
<evidence type="ECO:0000256" key="3">
    <source>
        <dbReference type="ARBA" id="ARBA00022553"/>
    </source>
</evidence>
<dbReference type="InterPro" id="IPR050482">
    <property type="entry name" value="Sensor_HK_TwoCompSys"/>
</dbReference>
<feature type="transmembrane region" description="Helical" evidence="9">
    <location>
        <begin position="145"/>
        <end position="166"/>
    </location>
</feature>
<evidence type="ECO:0000256" key="2">
    <source>
        <dbReference type="ARBA" id="ARBA00012438"/>
    </source>
</evidence>
<gene>
    <name evidence="11" type="ORF">C8D89_12213</name>
</gene>
<dbReference type="Pfam" id="PF07730">
    <property type="entry name" value="HisKA_3"/>
    <property type="match status" value="1"/>
</dbReference>
<evidence type="ECO:0000256" key="7">
    <source>
        <dbReference type="ARBA" id="ARBA00022840"/>
    </source>
</evidence>
<evidence type="ECO:0000256" key="5">
    <source>
        <dbReference type="ARBA" id="ARBA00022741"/>
    </source>
</evidence>
<evidence type="ECO:0000256" key="9">
    <source>
        <dbReference type="SAM" id="Phobius"/>
    </source>
</evidence>
<keyword evidence="9" id="KW-1133">Transmembrane helix</keyword>
<name>A0A2U1EDC2_9PSEU</name>
<dbReference type="CDD" id="cd16917">
    <property type="entry name" value="HATPase_UhpB-NarQ-NarX-like"/>
    <property type="match status" value="1"/>
</dbReference>
<dbReference type="GO" id="GO:0000155">
    <property type="term" value="F:phosphorelay sensor kinase activity"/>
    <property type="evidence" value="ECO:0007669"/>
    <property type="project" value="InterPro"/>
</dbReference>
<keyword evidence="3" id="KW-0597">Phosphoprotein</keyword>
<sequence length="394" mass="41231">MASTFVGCAAPVRPPTLPGVDRTESPRCRGWLAATGTTVVLAVLSTLTVLGRADAIWPTGTLAVDAGVVLLSCALVPVVLRWPVPGALAMAALATISPAGTPGATFAVLRVAALRPLPMAVGIGAVGIVAHAAQGLLRPVPDLPYAWLVVIVVAAHAALVAWGALARQRSAVREERVRRAEEEQAERVAAARGHERALIAREMHDVLAHRLSLVATAAGALEYRPDAAPQQVARAAGIVRAGAHQALEELREVIGVLRADTDGDAPPQPTLSQLPLLVDESRDAGVDVHLDDRTRDHAPETLARTAYRVVQEGLTNARRHAPGLPVRVVLDGAPGDGLRVEVRNPVPLAAPASDQRGTGLVGLRERAASLGGRLEHGETREGDFCLAAHLPWPT</sequence>
<keyword evidence="8" id="KW-0902">Two-component regulatory system</keyword>
<keyword evidence="5" id="KW-0547">Nucleotide-binding</keyword>
<keyword evidence="9" id="KW-0812">Transmembrane</keyword>
<feature type="transmembrane region" description="Helical" evidence="9">
    <location>
        <begin position="86"/>
        <end position="109"/>
    </location>
</feature>
<accession>A0A2U1EDC2</accession>
<evidence type="ECO:0000259" key="10">
    <source>
        <dbReference type="Pfam" id="PF07730"/>
    </source>
</evidence>
<evidence type="ECO:0000313" key="12">
    <source>
        <dbReference type="Proteomes" id="UP000245639"/>
    </source>
</evidence>
<dbReference type="PANTHER" id="PTHR24421">
    <property type="entry name" value="NITRATE/NITRITE SENSOR PROTEIN NARX-RELATED"/>
    <property type="match status" value="1"/>
</dbReference>
<evidence type="ECO:0000256" key="8">
    <source>
        <dbReference type="ARBA" id="ARBA00023012"/>
    </source>
</evidence>
<keyword evidence="7" id="KW-0067">ATP-binding</keyword>
<feature type="transmembrane region" description="Helical" evidence="9">
    <location>
        <begin position="62"/>
        <end position="80"/>
    </location>
</feature>
<keyword evidence="12" id="KW-1185">Reference proteome</keyword>
<dbReference type="Proteomes" id="UP000245639">
    <property type="component" value="Unassembled WGS sequence"/>
</dbReference>
<dbReference type="InterPro" id="IPR036890">
    <property type="entry name" value="HATPase_C_sf"/>
</dbReference>
<dbReference type="GO" id="GO:0005524">
    <property type="term" value="F:ATP binding"/>
    <property type="evidence" value="ECO:0007669"/>
    <property type="project" value="UniProtKB-KW"/>
</dbReference>
<evidence type="ECO:0000313" key="11">
    <source>
        <dbReference type="EMBL" id="PVY97958.1"/>
    </source>
</evidence>
<dbReference type="GO" id="GO:0016020">
    <property type="term" value="C:membrane"/>
    <property type="evidence" value="ECO:0007669"/>
    <property type="project" value="InterPro"/>
</dbReference>
<dbReference type="Gene3D" id="1.20.5.1930">
    <property type="match status" value="1"/>
</dbReference>
<dbReference type="EMBL" id="QEKW01000022">
    <property type="protein sequence ID" value="PVY97958.1"/>
    <property type="molecule type" value="Genomic_DNA"/>
</dbReference>
<proteinExistence type="predicted"/>